<reference evidence="8 9" key="1">
    <citation type="submission" date="2018-09" db="EMBL/GenBank/DDBJ databases">
        <title>A high-quality reference genome of wild soybean provides a powerful tool to mine soybean genomes.</title>
        <authorList>
            <person name="Xie M."/>
            <person name="Chung C.Y.L."/>
            <person name="Li M.-W."/>
            <person name="Wong F.-L."/>
            <person name="Chan T.-F."/>
            <person name="Lam H.-M."/>
        </authorList>
    </citation>
    <scope>NUCLEOTIDE SEQUENCE [LARGE SCALE GENOMIC DNA]</scope>
    <source>
        <strain evidence="9">cv. W05</strain>
        <tissue evidence="8">Hypocotyl of etiolated seedlings</tissue>
    </source>
</reference>
<evidence type="ECO:0000256" key="3">
    <source>
        <dbReference type="ARBA" id="ARBA00022692"/>
    </source>
</evidence>
<evidence type="ECO:0000256" key="2">
    <source>
        <dbReference type="ARBA" id="ARBA00009444"/>
    </source>
</evidence>
<evidence type="ECO:0000256" key="5">
    <source>
        <dbReference type="ARBA" id="ARBA00023136"/>
    </source>
</evidence>
<proteinExistence type="inferred from homology"/>
<comment type="caution">
    <text evidence="8">The sequence shown here is derived from an EMBL/GenBank/DDBJ whole genome shotgun (WGS) entry which is preliminary data.</text>
</comment>
<name>A0A445JFU6_GLYSO</name>
<dbReference type="Proteomes" id="UP000289340">
    <property type="component" value="Chromosome 8"/>
</dbReference>
<organism evidence="8 9">
    <name type="scientific">Glycine soja</name>
    <name type="common">Wild soybean</name>
    <dbReference type="NCBI Taxonomy" id="3848"/>
    <lineage>
        <taxon>Eukaryota</taxon>
        <taxon>Viridiplantae</taxon>
        <taxon>Streptophyta</taxon>
        <taxon>Embryophyta</taxon>
        <taxon>Tracheophyta</taxon>
        <taxon>Spermatophyta</taxon>
        <taxon>Magnoliopsida</taxon>
        <taxon>eudicotyledons</taxon>
        <taxon>Gunneridae</taxon>
        <taxon>Pentapetalae</taxon>
        <taxon>rosids</taxon>
        <taxon>fabids</taxon>
        <taxon>Fabales</taxon>
        <taxon>Fabaceae</taxon>
        <taxon>Papilionoideae</taxon>
        <taxon>50 kb inversion clade</taxon>
        <taxon>NPAAA clade</taxon>
        <taxon>indigoferoid/millettioid clade</taxon>
        <taxon>Phaseoleae</taxon>
        <taxon>Glycine</taxon>
        <taxon>Glycine subgen. Soja</taxon>
    </lineage>
</organism>
<accession>A0A445JFU6</accession>
<dbReference type="AlphaFoldDB" id="A0A445JFU6"/>
<dbReference type="InterPro" id="IPR044850">
    <property type="entry name" value="WIH1-like"/>
</dbReference>
<comment type="subcellular location">
    <subcellularLocation>
        <location evidence="1">Membrane</location>
        <topology evidence="1">Single-pass membrane protein</topology>
    </subcellularLocation>
</comment>
<feature type="region of interest" description="Disordered" evidence="6">
    <location>
        <begin position="1"/>
        <end position="49"/>
    </location>
</feature>
<keyword evidence="3" id="KW-0812">Transmembrane</keyword>
<dbReference type="GO" id="GO:0005886">
    <property type="term" value="C:plasma membrane"/>
    <property type="evidence" value="ECO:0007669"/>
    <property type="project" value="InterPro"/>
</dbReference>
<keyword evidence="5" id="KW-0472">Membrane</keyword>
<evidence type="ECO:0000256" key="1">
    <source>
        <dbReference type="ARBA" id="ARBA00004167"/>
    </source>
</evidence>
<evidence type="ECO:0000313" key="8">
    <source>
        <dbReference type="EMBL" id="RZB97340.1"/>
    </source>
</evidence>
<keyword evidence="9" id="KW-1185">Reference proteome</keyword>
<evidence type="ECO:0000259" key="7">
    <source>
        <dbReference type="Pfam" id="PF12734"/>
    </source>
</evidence>
<dbReference type="EMBL" id="QZWG01000008">
    <property type="protein sequence ID" value="RZB97340.1"/>
    <property type="molecule type" value="Genomic_DNA"/>
</dbReference>
<feature type="compositionally biased region" description="Polar residues" evidence="6">
    <location>
        <begin position="1"/>
        <end position="12"/>
    </location>
</feature>
<comment type="similarity">
    <text evidence="2">Belongs to the CYSTM1 family.</text>
</comment>
<sequence>MNHSSNNQQETPLSYLPEGQANSSAPYVTAPPPMGYPSKNGSIEQRVPEETTSRGDGFWKGCCAALCCCCVLDCVF</sequence>
<evidence type="ECO:0000256" key="6">
    <source>
        <dbReference type="SAM" id="MobiDB-lite"/>
    </source>
</evidence>
<dbReference type="PANTHER" id="PTHR31568">
    <property type="entry name" value="RCG49325, ISOFORM CRA_A"/>
    <property type="match status" value="1"/>
</dbReference>
<protein>
    <recommendedName>
        <fullName evidence="7">Cysteine-rich transmembrane domain-containing protein</fullName>
    </recommendedName>
</protein>
<evidence type="ECO:0000313" key="9">
    <source>
        <dbReference type="Proteomes" id="UP000289340"/>
    </source>
</evidence>
<evidence type="ECO:0000256" key="4">
    <source>
        <dbReference type="ARBA" id="ARBA00022989"/>
    </source>
</evidence>
<gene>
    <name evidence="8" type="ORF">D0Y65_020818</name>
</gene>
<dbReference type="PANTHER" id="PTHR31568:SF137">
    <property type="entry name" value="CYSTEINE-RICH TM MODULE STRESS TOLERANCE PROTEIN"/>
    <property type="match status" value="1"/>
</dbReference>
<dbReference type="Gramene" id="XM_028391175.1">
    <property type="protein sequence ID" value="XP_028246976.1"/>
    <property type="gene ID" value="LOC114424333"/>
</dbReference>
<keyword evidence="4" id="KW-1133">Transmembrane helix</keyword>
<dbReference type="Pfam" id="PF12734">
    <property type="entry name" value="CYSTM"/>
    <property type="match status" value="1"/>
</dbReference>
<dbReference type="InterPro" id="IPR028144">
    <property type="entry name" value="CYSTM_dom"/>
</dbReference>
<feature type="domain" description="Cysteine-rich transmembrane" evidence="7">
    <location>
        <begin position="35"/>
        <end position="76"/>
    </location>
</feature>